<evidence type="ECO:0000313" key="5">
    <source>
        <dbReference type="EMBL" id="MUP03634.1"/>
    </source>
</evidence>
<organism evidence="5 6">
    <name type="scientific">Agrobacterium vitis</name>
    <name type="common">Rhizobium vitis</name>
    <dbReference type="NCBI Taxonomy" id="373"/>
    <lineage>
        <taxon>Bacteria</taxon>
        <taxon>Pseudomonadati</taxon>
        <taxon>Pseudomonadota</taxon>
        <taxon>Alphaproteobacteria</taxon>
        <taxon>Hyphomicrobiales</taxon>
        <taxon>Rhizobiaceae</taxon>
        <taxon>Rhizobium/Agrobacterium group</taxon>
        <taxon>Agrobacterium</taxon>
    </lineage>
</organism>
<dbReference type="EC" id="2.7.7.65" evidence="1"/>
<dbReference type="InterPro" id="IPR043128">
    <property type="entry name" value="Rev_trsase/Diguanyl_cyclase"/>
</dbReference>
<keyword evidence="3" id="KW-0812">Transmembrane</keyword>
<feature type="transmembrane region" description="Helical" evidence="3">
    <location>
        <begin position="76"/>
        <end position="99"/>
    </location>
</feature>
<dbReference type="EMBL" id="MBEV02000001">
    <property type="protein sequence ID" value="MUP03634.1"/>
    <property type="molecule type" value="Genomic_DNA"/>
</dbReference>
<comment type="caution">
    <text evidence="5">The sequence shown here is derived from an EMBL/GenBank/DDBJ whole genome shotgun (WGS) entry which is preliminary data.</text>
</comment>
<feature type="domain" description="GGDEF" evidence="4">
    <location>
        <begin position="172"/>
        <end position="304"/>
    </location>
</feature>
<dbReference type="Proteomes" id="UP000175993">
    <property type="component" value="Unassembled WGS sequence"/>
</dbReference>
<evidence type="ECO:0000256" key="2">
    <source>
        <dbReference type="ARBA" id="ARBA00034247"/>
    </source>
</evidence>
<dbReference type="AlphaFoldDB" id="A0ABD6G664"/>
<protein>
    <recommendedName>
        <fullName evidence="1">diguanylate cyclase</fullName>
        <ecNumber evidence="1">2.7.7.65</ecNumber>
    </recommendedName>
</protein>
<dbReference type="Gene3D" id="3.30.70.270">
    <property type="match status" value="1"/>
</dbReference>
<feature type="transmembrane region" description="Helical" evidence="3">
    <location>
        <begin position="111"/>
        <end position="132"/>
    </location>
</feature>
<dbReference type="NCBIfam" id="TIGR00254">
    <property type="entry name" value="GGDEF"/>
    <property type="match status" value="1"/>
</dbReference>
<evidence type="ECO:0000313" key="6">
    <source>
        <dbReference type="Proteomes" id="UP000175993"/>
    </source>
</evidence>
<proteinExistence type="predicted"/>
<sequence length="318" mass="35265">MICFGCSCIEMMRWPIQSIVKILGIDLGNDTQNRPIPEKSREGGRQLIRILNWLSLRRGFEDLSQRGNVFSFVMHLMFSSVSLALGFQIVALPFCWALGLMPMPIIDAVKLSVAMSWLLGSFGATITGVFVAREIRSLAIAKAKYEHLSRIDGLSGLLNRRAFSEALDQTDGNASLAIADLDWFKSINDAYGHSAGDFVIRAVAEILCHFANDPHVTARLGGEEFGLIIHGDTIQQRFERIDMIRRSISDLRLHFDGRLISTSISIGVAEISPERRPEVVYAAADRALYRAKANGRNCIVHEMTHGPQPLKQAVQAVS</sequence>
<dbReference type="InterPro" id="IPR029787">
    <property type="entry name" value="Nucleotide_cyclase"/>
</dbReference>
<dbReference type="InterPro" id="IPR000160">
    <property type="entry name" value="GGDEF_dom"/>
</dbReference>
<dbReference type="PANTHER" id="PTHR45138">
    <property type="entry name" value="REGULATORY COMPONENTS OF SENSORY TRANSDUCTION SYSTEM"/>
    <property type="match status" value="1"/>
</dbReference>
<accession>A0ABD6G664</accession>
<dbReference type="Pfam" id="PF00990">
    <property type="entry name" value="GGDEF"/>
    <property type="match status" value="1"/>
</dbReference>
<dbReference type="SMART" id="SM00267">
    <property type="entry name" value="GGDEF"/>
    <property type="match status" value="1"/>
</dbReference>
<dbReference type="CDD" id="cd01949">
    <property type="entry name" value="GGDEF"/>
    <property type="match status" value="1"/>
</dbReference>
<evidence type="ECO:0000259" key="4">
    <source>
        <dbReference type="PROSITE" id="PS50887"/>
    </source>
</evidence>
<keyword evidence="3" id="KW-1133">Transmembrane helix</keyword>
<dbReference type="InterPro" id="IPR050469">
    <property type="entry name" value="Diguanylate_Cyclase"/>
</dbReference>
<keyword evidence="3" id="KW-0472">Membrane</keyword>
<reference evidence="5 6" key="1">
    <citation type="submission" date="2019-11" db="EMBL/GenBank/DDBJ databases">
        <title>Whole-genome sequencing of Allorhizobium vitis.</title>
        <authorList>
            <person name="Gan H.M."/>
            <person name="Savka M.A."/>
        </authorList>
    </citation>
    <scope>NUCLEOTIDE SEQUENCE [LARGE SCALE GENOMIC DNA]</scope>
    <source>
        <strain evidence="5 6">AB4</strain>
    </source>
</reference>
<dbReference type="PANTHER" id="PTHR45138:SF9">
    <property type="entry name" value="DIGUANYLATE CYCLASE DGCM-RELATED"/>
    <property type="match status" value="1"/>
</dbReference>
<name>A0ABD6G664_AGRVI</name>
<gene>
    <name evidence="5" type="ORF">BBI04_002180</name>
</gene>
<comment type="catalytic activity">
    <reaction evidence="2">
        <text>2 GTP = 3',3'-c-di-GMP + 2 diphosphate</text>
        <dbReference type="Rhea" id="RHEA:24898"/>
        <dbReference type="ChEBI" id="CHEBI:33019"/>
        <dbReference type="ChEBI" id="CHEBI:37565"/>
        <dbReference type="ChEBI" id="CHEBI:58805"/>
        <dbReference type="EC" id="2.7.7.65"/>
    </reaction>
</comment>
<evidence type="ECO:0000256" key="3">
    <source>
        <dbReference type="SAM" id="Phobius"/>
    </source>
</evidence>
<dbReference type="GO" id="GO:0052621">
    <property type="term" value="F:diguanylate cyclase activity"/>
    <property type="evidence" value="ECO:0007669"/>
    <property type="project" value="UniProtKB-EC"/>
</dbReference>
<dbReference type="PROSITE" id="PS50887">
    <property type="entry name" value="GGDEF"/>
    <property type="match status" value="1"/>
</dbReference>
<dbReference type="SUPFAM" id="SSF55073">
    <property type="entry name" value="Nucleotide cyclase"/>
    <property type="match status" value="1"/>
</dbReference>
<evidence type="ECO:0000256" key="1">
    <source>
        <dbReference type="ARBA" id="ARBA00012528"/>
    </source>
</evidence>